<feature type="compositionally biased region" description="Basic and acidic residues" evidence="6">
    <location>
        <begin position="88"/>
        <end position="99"/>
    </location>
</feature>
<proteinExistence type="inferred from homology"/>
<dbReference type="SUPFAM" id="SSF52743">
    <property type="entry name" value="Subtilisin-like"/>
    <property type="match status" value="1"/>
</dbReference>
<dbReference type="InterPro" id="IPR000209">
    <property type="entry name" value="Peptidase_S8/S53_dom"/>
</dbReference>
<dbReference type="PRINTS" id="PR00723">
    <property type="entry name" value="SUBTILISIN"/>
</dbReference>
<dbReference type="PROSITE" id="PS51892">
    <property type="entry name" value="SUBTILASE"/>
    <property type="match status" value="1"/>
</dbReference>
<feature type="active site" description="Charge relay system" evidence="5">
    <location>
        <position position="282"/>
    </location>
</feature>
<evidence type="ECO:0000256" key="6">
    <source>
        <dbReference type="SAM" id="MobiDB-lite"/>
    </source>
</evidence>
<dbReference type="GO" id="GO:0004252">
    <property type="term" value="F:serine-type endopeptidase activity"/>
    <property type="evidence" value="ECO:0007669"/>
    <property type="project" value="UniProtKB-UniRule"/>
</dbReference>
<name>A0A841HYF5_9DEIO</name>
<evidence type="ECO:0000259" key="8">
    <source>
        <dbReference type="Pfam" id="PF00082"/>
    </source>
</evidence>
<feature type="domain" description="Peptidase S8/S53" evidence="8">
    <location>
        <begin position="53"/>
        <end position="317"/>
    </location>
</feature>
<dbReference type="InterPro" id="IPR015500">
    <property type="entry name" value="Peptidase_S8_subtilisin-rel"/>
</dbReference>
<keyword evidence="4 5" id="KW-0720">Serine protease</keyword>
<sequence length="351" mass="36122">MKARVFSLLATALLTSAAPAPLVPNDPLFAQQWYWNTLRLPEAWAITQGSFSTTVAVLDTGQTPHDELLGRQLPGYDFVSDPQVSGDGDGRDPDPRDPGDATYHGTQVAGLIAARGNDRRGMAGANWRARVVHARVADRNGQIRAADFADALRWAAGIPVAGVPRNRTPARVINASLFVDFIPLTGCDPGVQAALDEVAARGVVVVAGAANDDADARGYTPAGCRGVITVTATDRAGRRAPYANHGPAVSVAAPGGDHSPGGGVISSYYGAGPTYTSASGTSFAAPMVSGVVSLMLALKPTLTPTEVKAILERTATRFPGGVCDALQPYKTCGAGIVNARAALEALGGGGK</sequence>
<dbReference type="Proteomes" id="UP000569951">
    <property type="component" value="Unassembled WGS sequence"/>
</dbReference>
<dbReference type="AlphaFoldDB" id="A0A841HYF5"/>
<evidence type="ECO:0000256" key="7">
    <source>
        <dbReference type="SAM" id="SignalP"/>
    </source>
</evidence>
<feature type="chain" id="PRO_5032335642" evidence="7">
    <location>
        <begin position="18"/>
        <end position="351"/>
    </location>
</feature>
<dbReference type="InterPro" id="IPR036852">
    <property type="entry name" value="Peptidase_S8/S53_dom_sf"/>
</dbReference>
<dbReference type="PANTHER" id="PTHR43806">
    <property type="entry name" value="PEPTIDASE S8"/>
    <property type="match status" value="1"/>
</dbReference>
<dbReference type="Gene3D" id="3.40.50.200">
    <property type="entry name" value="Peptidase S8/S53 domain"/>
    <property type="match status" value="1"/>
</dbReference>
<evidence type="ECO:0000256" key="5">
    <source>
        <dbReference type="PROSITE-ProRule" id="PRU01240"/>
    </source>
</evidence>
<evidence type="ECO:0000256" key="2">
    <source>
        <dbReference type="ARBA" id="ARBA00022670"/>
    </source>
</evidence>
<dbReference type="PANTHER" id="PTHR43806:SF11">
    <property type="entry name" value="CEREVISIN-RELATED"/>
    <property type="match status" value="1"/>
</dbReference>
<organism evidence="9 10">
    <name type="scientific">Deinobacterium chartae</name>
    <dbReference type="NCBI Taxonomy" id="521158"/>
    <lineage>
        <taxon>Bacteria</taxon>
        <taxon>Thermotogati</taxon>
        <taxon>Deinococcota</taxon>
        <taxon>Deinococci</taxon>
        <taxon>Deinococcales</taxon>
        <taxon>Deinococcaceae</taxon>
        <taxon>Deinobacterium</taxon>
    </lineage>
</organism>
<feature type="active site" description="Charge relay system" evidence="5">
    <location>
        <position position="59"/>
    </location>
</feature>
<dbReference type="Pfam" id="PF00082">
    <property type="entry name" value="Peptidase_S8"/>
    <property type="match status" value="1"/>
</dbReference>
<evidence type="ECO:0000313" key="9">
    <source>
        <dbReference type="EMBL" id="MBB6098571.1"/>
    </source>
</evidence>
<evidence type="ECO:0000256" key="1">
    <source>
        <dbReference type="ARBA" id="ARBA00011073"/>
    </source>
</evidence>
<comment type="caution">
    <text evidence="9">The sequence shown here is derived from an EMBL/GenBank/DDBJ whole genome shotgun (WGS) entry which is preliminary data.</text>
</comment>
<keyword evidence="3 5" id="KW-0378">Hydrolase</keyword>
<gene>
    <name evidence="9" type="ORF">HNR42_002005</name>
</gene>
<dbReference type="InterPro" id="IPR022398">
    <property type="entry name" value="Peptidase_S8_His-AS"/>
</dbReference>
<evidence type="ECO:0000256" key="3">
    <source>
        <dbReference type="ARBA" id="ARBA00022801"/>
    </source>
</evidence>
<feature type="region of interest" description="Disordered" evidence="6">
    <location>
        <begin position="80"/>
        <end position="104"/>
    </location>
</feature>
<dbReference type="RefSeq" id="WP_183987103.1">
    <property type="nucleotide sequence ID" value="NZ_JACHHG010000006.1"/>
</dbReference>
<dbReference type="EC" id="3.4.21.-" evidence="9"/>
<protein>
    <submittedName>
        <fullName evidence="9">Serine protease</fullName>
        <ecNumber evidence="9">3.4.21.-</ecNumber>
    </submittedName>
</protein>
<dbReference type="InterPro" id="IPR023828">
    <property type="entry name" value="Peptidase_S8_Ser-AS"/>
</dbReference>
<dbReference type="GO" id="GO:0006508">
    <property type="term" value="P:proteolysis"/>
    <property type="evidence" value="ECO:0007669"/>
    <property type="project" value="UniProtKB-KW"/>
</dbReference>
<dbReference type="PROSITE" id="PS00137">
    <property type="entry name" value="SUBTILASE_HIS"/>
    <property type="match status" value="1"/>
</dbReference>
<feature type="active site" description="Charge relay system" evidence="5">
    <location>
        <position position="104"/>
    </location>
</feature>
<dbReference type="PROSITE" id="PS00138">
    <property type="entry name" value="SUBTILASE_SER"/>
    <property type="match status" value="1"/>
</dbReference>
<comment type="similarity">
    <text evidence="1 5">Belongs to the peptidase S8 family.</text>
</comment>
<dbReference type="EMBL" id="JACHHG010000006">
    <property type="protein sequence ID" value="MBB6098571.1"/>
    <property type="molecule type" value="Genomic_DNA"/>
</dbReference>
<evidence type="ECO:0000313" key="10">
    <source>
        <dbReference type="Proteomes" id="UP000569951"/>
    </source>
</evidence>
<feature type="signal peptide" evidence="7">
    <location>
        <begin position="1"/>
        <end position="17"/>
    </location>
</feature>
<dbReference type="InterPro" id="IPR050131">
    <property type="entry name" value="Peptidase_S8_subtilisin-like"/>
</dbReference>
<keyword evidence="10" id="KW-1185">Reference proteome</keyword>
<evidence type="ECO:0000256" key="4">
    <source>
        <dbReference type="ARBA" id="ARBA00022825"/>
    </source>
</evidence>
<keyword evidence="7" id="KW-0732">Signal</keyword>
<reference evidence="9 10" key="1">
    <citation type="submission" date="2020-08" db="EMBL/GenBank/DDBJ databases">
        <title>Genomic Encyclopedia of Type Strains, Phase IV (KMG-IV): sequencing the most valuable type-strain genomes for metagenomic binning, comparative biology and taxonomic classification.</title>
        <authorList>
            <person name="Goeker M."/>
        </authorList>
    </citation>
    <scope>NUCLEOTIDE SEQUENCE [LARGE SCALE GENOMIC DNA]</scope>
    <source>
        <strain evidence="9 10">DSM 21458</strain>
    </source>
</reference>
<accession>A0A841HYF5</accession>
<keyword evidence="2 5" id="KW-0645">Protease</keyword>